<dbReference type="Pfam" id="PF11971">
    <property type="entry name" value="CAMSAP_CH"/>
    <property type="match status" value="1"/>
</dbReference>
<dbReference type="GO" id="GO:0036449">
    <property type="term" value="C:microtubule minus-end"/>
    <property type="evidence" value="ECO:0007669"/>
    <property type="project" value="TreeGrafter"/>
</dbReference>
<reference evidence="4 5" key="1">
    <citation type="submission" date="2021-04" db="EMBL/GenBank/DDBJ databases">
        <authorList>
            <person name="De Guttry C."/>
            <person name="Zahm M."/>
            <person name="Klopp C."/>
            <person name="Cabau C."/>
            <person name="Louis A."/>
            <person name="Berthelot C."/>
            <person name="Parey E."/>
            <person name="Roest Crollius H."/>
            <person name="Montfort J."/>
            <person name="Robinson-Rechavi M."/>
            <person name="Bucao C."/>
            <person name="Bouchez O."/>
            <person name="Gislard M."/>
            <person name="Lluch J."/>
            <person name="Milhes M."/>
            <person name="Lampietro C."/>
            <person name="Lopez Roques C."/>
            <person name="Donnadieu C."/>
            <person name="Braasch I."/>
            <person name="Desvignes T."/>
            <person name="Postlethwait J."/>
            <person name="Bobe J."/>
            <person name="Wedekind C."/>
            <person name="Guiguen Y."/>
        </authorList>
    </citation>
    <scope>NUCLEOTIDE SEQUENCE [LARGE SCALE GENOMIC DNA]</scope>
    <source>
        <strain evidence="4">Cs_M1</strain>
        <tissue evidence="4">Blood</tissue>
    </source>
</reference>
<dbReference type="Pfam" id="PF25532">
    <property type="entry name" value="CH_CAMSAP2_N"/>
    <property type="match status" value="1"/>
</dbReference>
<keyword evidence="5" id="KW-1185">Reference proteome</keyword>
<gene>
    <name evidence="4" type="ORF">J4Q44_G00290270</name>
</gene>
<evidence type="ECO:0000313" key="5">
    <source>
        <dbReference type="Proteomes" id="UP001356427"/>
    </source>
</evidence>
<dbReference type="PANTHER" id="PTHR21595:SF2">
    <property type="entry name" value="CALMODULIN-REGULATED SPECTRIN-ASSOCIATED PROTEIN 3"/>
    <property type="match status" value="1"/>
</dbReference>
<comment type="caution">
    <text evidence="4">The sequence shown here is derived from an EMBL/GenBank/DDBJ whole genome shotgun (WGS) entry which is preliminary data.</text>
</comment>
<accession>A0AAN8L4C3</accession>
<evidence type="ECO:0008006" key="6">
    <source>
        <dbReference type="Google" id="ProtNLM"/>
    </source>
</evidence>
<evidence type="ECO:0000259" key="2">
    <source>
        <dbReference type="Pfam" id="PF11971"/>
    </source>
</evidence>
<feature type="domain" description="CASAMP N-terminal" evidence="3">
    <location>
        <begin position="13"/>
        <end position="151"/>
    </location>
</feature>
<evidence type="ECO:0000313" key="4">
    <source>
        <dbReference type="EMBL" id="KAK6300929.1"/>
    </source>
</evidence>
<feature type="region of interest" description="Disordered" evidence="1">
    <location>
        <begin position="463"/>
        <end position="495"/>
    </location>
</feature>
<feature type="compositionally biased region" description="Gly residues" evidence="1">
    <location>
        <begin position="465"/>
        <end position="474"/>
    </location>
</feature>
<dbReference type="GO" id="GO:0031122">
    <property type="term" value="P:cytoplasmic microtubule organization"/>
    <property type="evidence" value="ECO:0007669"/>
    <property type="project" value="TreeGrafter"/>
</dbReference>
<feature type="compositionally biased region" description="Basic and acidic residues" evidence="1">
    <location>
        <begin position="532"/>
        <end position="546"/>
    </location>
</feature>
<dbReference type="InterPro" id="IPR032940">
    <property type="entry name" value="CAMSAP"/>
</dbReference>
<dbReference type="GO" id="GO:0007026">
    <property type="term" value="P:negative regulation of microtubule depolymerization"/>
    <property type="evidence" value="ECO:0007669"/>
    <property type="project" value="TreeGrafter"/>
</dbReference>
<feature type="domain" description="CASAMP second calponin-homology" evidence="2">
    <location>
        <begin position="245"/>
        <end position="300"/>
    </location>
</feature>
<dbReference type="EMBL" id="JAGTTL010000027">
    <property type="protein sequence ID" value="KAK6300929.1"/>
    <property type="molecule type" value="Genomic_DNA"/>
</dbReference>
<protein>
    <recommendedName>
        <fullName evidence="6">Calmodulin-regulated spectrin-associated protein 3</fullName>
    </recommendedName>
</protein>
<feature type="region of interest" description="Disordered" evidence="1">
    <location>
        <begin position="512"/>
        <end position="546"/>
    </location>
</feature>
<dbReference type="PANTHER" id="PTHR21595">
    <property type="entry name" value="PATRONIN"/>
    <property type="match status" value="1"/>
</dbReference>
<dbReference type="GO" id="GO:0005516">
    <property type="term" value="F:calmodulin binding"/>
    <property type="evidence" value="ECO:0007669"/>
    <property type="project" value="InterPro"/>
</dbReference>
<organism evidence="4 5">
    <name type="scientific">Coregonus suidteri</name>
    <dbReference type="NCBI Taxonomy" id="861788"/>
    <lineage>
        <taxon>Eukaryota</taxon>
        <taxon>Metazoa</taxon>
        <taxon>Chordata</taxon>
        <taxon>Craniata</taxon>
        <taxon>Vertebrata</taxon>
        <taxon>Euteleostomi</taxon>
        <taxon>Actinopterygii</taxon>
        <taxon>Neopterygii</taxon>
        <taxon>Teleostei</taxon>
        <taxon>Protacanthopterygii</taxon>
        <taxon>Salmoniformes</taxon>
        <taxon>Salmonidae</taxon>
        <taxon>Coregoninae</taxon>
        <taxon>Coregonus</taxon>
    </lineage>
</organism>
<evidence type="ECO:0000259" key="3">
    <source>
        <dbReference type="Pfam" id="PF25532"/>
    </source>
</evidence>
<dbReference type="GO" id="GO:0051011">
    <property type="term" value="F:microtubule minus-end binding"/>
    <property type="evidence" value="ECO:0007669"/>
    <property type="project" value="TreeGrafter"/>
</dbReference>
<evidence type="ECO:0000256" key="1">
    <source>
        <dbReference type="SAM" id="MobiDB-lite"/>
    </source>
</evidence>
<feature type="compositionally biased region" description="Basic and acidic residues" evidence="1">
    <location>
        <begin position="475"/>
        <end position="492"/>
    </location>
</feature>
<dbReference type="AlphaFoldDB" id="A0AAN8L4C3"/>
<sequence length="573" mass="62833">MEDAGEMRKTFTVPEIKPLDQYDFNRAKVCASVRWLLAKSYGSAENVPVELREPLYRDKYEQEHLKPSVSQLLLSPELYCRTQALLHGASQPAPQGPPGDNSALLQLLTKRGLEPRDQDVAITEEDLSHTPIKTRAHLVLIDSLMSLAAMETVGKVKMMAEVEKMGDGAPWENALLFWVNRLNQKLRECTEDEEAPTCTELQPVQPTCPTRWYWKLVPHAIAFCLKEESGNKPPVIRYRKDKVLSKQTPTFPLVSGVKDLSNGCAIAAVMHYYCPDLLPLEDVCLKDTMSPPPQSVNIMSFIAELLGWFEVQKPDFVKPLLPLDLTDASGLLDCTSPVSGNSNSGSPSYIFKQPFVPISSPVSPEGNMWTKKHIRRPLSAVTFSIPFGLDSDVDVVMGNPVHSASTNSLTAGVPAMMTSGMTRVPYRPPEDLSHLVSASVPQRSSCGQHTPALVGLPTIEIIHTPGGGERGGGGKGDKEGGRGGRPEPRLRPEGAPAGFFLHSPEDDLTQISSSAPCRSGMLYRPIGGEGGEGERRRVGGRERGRRTSEWLAGRRLGPPRWKRGLIGSLRRPS</sequence>
<dbReference type="Proteomes" id="UP001356427">
    <property type="component" value="Unassembled WGS sequence"/>
</dbReference>
<name>A0AAN8L4C3_9TELE</name>
<dbReference type="InterPro" id="IPR058042">
    <property type="entry name" value="CAMSAP_N"/>
</dbReference>
<proteinExistence type="predicted"/>
<dbReference type="InterPro" id="IPR022613">
    <property type="entry name" value="CH_CAMSAP_2"/>
</dbReference>